<sequence length="856" mass="92848">MNCKKPSLLPARLFVAALLFLAGPALLAGPDGRPGGRLTVGEVLPTLNETEHPYATYETETAELVWQQEIHHPGAKYISPYITKMDLAPGDFLIVRSPDGSRSSRYTGYGRKDLGKGPGFWALHIPGDTAILELYSYGSAAAYGVTIEKYARGYTHDEIHEFNEDFERALCGDDDSQEAKCLSGDEPEMYESSRAVARLFTNGIYWCTGWLIGDENHLMTNQHCIENQSWADNSTVEMMAEGDTCETNCASGGACAGTVLAEAVDLVQVNEPLDYALVKLPESAGDAAGTYGFLQLRASGPELGERIYIPQHPAGWGKRIANASTHPQDADGLTYVFSVTEAPCNAGAPPEVGYWTDTQGGSSGSPVLGYSDHRVIALHHCRGSALNCGDPNRGVTIDAVIADLGSNLPPSAVCPTVAGPTSLNAENTADNQVSLSWPALDGENMRYNLYRGLGTCDLREMTQLAASLETTSYVDNEVSGTLTYNYAVVGFLDGCETLASPCIEVTPTGVCQEQPTFAGLESIANVGEETCAVQLSWRAGSGFCGQSIRYNVYRGEVEDFVPGPVNRVASCLTTTDYLDVDVLNGQTYYYIVRAEDGDSVGDGNCGGREETNVIVQSLAVTGAEVNSFQDTLTDNADNFMEMTGDADSGTTGWSHSREDGNLHCPSAETVQDQSIAFVRGYDLPDAARLFLSFMHRYDFEASWDGGVLEYSLDGSHWADILEGTEDVPANADRFLISGYDVTLRDSVNPISGRQAFNGNSGSEMHQTRVDLTDFAGKTIWFRWRAGADGSVNRTGWWLDDIVLSHTADCQNDSVPDFNYDMWHNSDRYHGHYDTDGNGMIDVLDLVDRLNQLANAR</sequence>
<evidence type="ECO:0000256" key="1">
    <source>
        <dbReference type="SAM" id="SignalP"/>
    </source>
</evidence>
<dbReference type="Pfam" id="PF13365">
    <property type="entry name" value="Trypsin_2"/>
    <property type="match status" value="1"/>
</dbReference>
<dbReference type="InterPro" id="IPR009003">
    <property type="entry name" value="Peptidase_S1_PA"/>
</dbReference>
<dbReference type="SUPFAM" id="SSF50494">
    <property type="entry name" value="Trypsin-like serine proteases"/>
    <property type="match status" value="1"/>
</dbReference>
<dbReference type="AlphaFoldDB" id="A0A8A4TFC9"/>
<keyword evidence="3" id="KW-1185">Reference proteome</keyword>
<dbReference type="KEGG" id="scor:J3U87_20200"/>
<dbReference type="SUPFAM" id="SSF49265">
    <property type="entry name" value="Fibronectin type III"/>
    <property type="match status" value="1"/>
</dbReference>
<gene>
    <name evidence="2" type="ORF">J3U87_20200</name>
</gene>
<proteinExistence type="predicted"/>
<dbReference type="PANTHER" id="PTHR36234:SF5">
    <property type="entry name" value="LYSYL ENDOPEPTIDASE"/>
    <property type="match status" value="1"/>
</dbReference>
<dbReference type="Gene3D" id="2.40.10.10">
    <property type="entry name" value="Trypsin-like serine proteases"/>
    <property type="match status" value="2"/>
</dbReference>
<evidence type="ECO:0000313" key="3">
    <source>
        <dbReference type="Proteomes" id="UP000663929"/>
    </source>
</evidence>
<name>A0A8A4TFC9_SULCO</name>
<dbReference type="Proteomes" id="UP000663929">
    <property type="component" value="Chromosome"/>
</dbReference>
<keyword evidence="1" id="KW-0732">Signal</keyword>
<feature type="chain" id="PRO_5035167436" evidence="1">
    <location>
        <begin position="28"/>
        <end position="856"/>
    </location>
</feature>
<dbReference type="InterPro" id="IPR043504">
    <property type="entry name" value="Peptidase_S1_PA_chymotrypsin"/>
</dbReference>
<dbReference type="PANTHER" id="PTHR36234">
    <property type="entry name" value="LYSYL ENDOPEPTIDASE"/>
    <property type="match status" value="1"/>
</dbReference>
<protein>
    <submittedName>
        <fullName evidence="2">Trypsin-like peptidase domain-containing protein</fullName>
    </submittedName>
</protein>
<evidence type="ECO:0000313" key="2">
    <source>
        <dbReference type="EMBL" id="QTD47914.1"/>
    </source>
</evidence>
<dbReference type="InterPro" id="IPR036116">
    <property type="entry name" value="FN3_sf"/>
</dbReference>
<dbReference type="PROSITE" id="PS00018">
    <property type="entry name" value="EF_HAND_1"/>
    <property type="match status" value="1"/>
</dbReference>
<feature type="signal peptide" evidence="1">
    <location>
        <begin position="1"/>
        <end position="27"/>
    </location>
</feature>
<accession>A0A8A4TFC9</accession>
<dbReference type="EMBL" id="CP071793">
    <property type="protein sequence ID" value="QTD47914.1"/>
    <property type="molecule type" value="Genomic_DNA"/>
</dbReference>
<dbReference type="Gene3D" id="2.60.120.260">
    <property type="entry name" value="Galactose-binding domain-like"/>
    <property type="match status" value="1"/>
</dbReference>
<dbReference type="Gene3D" id="2.60.40.10">
    <property type="entry name" value="Immunoglobulins"/>
    <property type="match status" value="2"/>
</dbReference>
<reference evidence="2" key="1">
    <citation type="submission" date="2021-03" db="EMBL/GenBank/DDBJ databases">
        <title>Acanthopleuribacteraceae sp. M133.</title>
        <authorList>
            <person name="Wang G."/>
        </authorList>
    </citation>
    <scope>NUCLEOTIDE SEQUENCE</scope>
    <source>
        <strain evidence="2">M133</strain>
    </source>
</reference>
<dbReference type="RefSeq" id="WP_237377580.1">
    <property type="nucleotide sequence ID" value="NZ_CP071793.1"/>
</dbReference>
<dbReference type="InterPro" id="IPR018247">
    <property type="entry name" value="EF_Hand_1_Ca_BS"/>
</dbReference>
<dbReference type="InterPro" id="IPR013783">
    <property type="entry name" value="Ig-like_fold"/>
</dbReference>
<organism evidence="2 3">
    <name type="scientific">Sulfidibacter corallicola</name>
    <dbReference type="NCBI Taxonomy" id="2818388"/>
    <lineage>
        <taxon>Bacteria</taxon>
        <taxon>Pseudomonadati</taxon>
        <taxon>Acidobacteriota</taxon>
        <taxon>Holophagae</taxon>
        <taxon>Acanthopleuribacterales</taxon>
        <taxon>Acanthopleuribacteraceae</taxon>
        <taxon>Sulfidibacter</taxon>
    </lineage>
</organism>